<feature type="transmembrane region" description="Helical" evidence="1">
    <location>
        <begin position="249"/>
        <end position="268"/>
    </location>
</feature>
<keyword evidence="3" id="KW-0031">Aminopeptidase</keyword>
<keyword evidence="4" id="KW-1185">Reference proteome</keyword>
<feature type="transmembrane region" description="Helical" evidence="1">
    <location>
        <begin position="17"/>
        <end position="38"/>
    </location>
</feature>
<keyword evidence="1" id="KW-1133">Transmembrane helix</keyword>
<dbReference type="Proteomes" id="UP001172082">
    <property type="component" value="Unassembled WGS sequence"/>
</dbReference>
<feature type="transmembrane region" description="Helical" evidence="1">
    <location>
        <begin position="365"/>
        <end position="382"/>
    </location>
</feature>
<proteinExistence type="predicted"/>
<keyword evidence="1" id="KW-0812">Transmembrane</keyword>
<feature type="transmembrane region" description="Helical" evidence="1">
    <location>
        <begin position="447"/>
        <end position="468"/>
    </location>
</feature>
<protein>
    <submittedName>
        <fullName evidence="3">M1 family aminopeptidase</fullName>
    </submittedName>
</protein>
<feature type="transmembrane region" description="Helical" evidence="1">
    <location>
        <begin position="171"/>
        <end position="190"/>
    </location>
</feature>
<feature type="transmembrane region" description="Helical" evidence="1">
    <location>
        <begin position="527"/>
        <end position="550"/>
    </location>
</feature>
<comment type="caution">
    <text evidence="3">The sequence shown here is derived from an EMBL/GenBank/DDBJ whole genome shotgun (WGS) entry which is preliminary data.</text>
</comment>
<dbReference type="Gene3D" id="1.10.390.10">
    <property type="entry name" value="Neutral Protease Domain 2"/>
    <property type="match status" value="1"/>
</dbReference>
<feature type="transmembrane region" description="Helical" evidence="1">
    <location>
        <begin position="480"/>
        <end position="507"/>
    </location>
</feature>
<dbReference type="InterPro" id="IPR027268">
    <property type="entry name" value="Peptidase_M4/M1_CTD_sf"/>
</dbReference>
<accession>A0ABT8KGH1</accession>
<keyword evidence="3" id="KW-0378">Hydrolase</keyword>
<dbReference type="PANTHER" id="PTHR45726:SF3">
    <property type="entry name" value="LEUKOTRIENE A-4 HYDROLASE"/>
    <property type="match status" value="1"/>
</dbReference>
<feature type="transmembrane region" description="Helical" evidence="1">
    <location>
        <begin position="50"/>
        <end position="75"/>
    </location>
</feature>
<feature type="transmembrane region" description="Helical" evidence="1">
    <location>
        <begin position="141"/>
        <end position="164"/>
    </location>
</feature>
<dbReference type="RefSeq" id="WP_346749833.1">
    <property type="nucleotide sequence ID" value="NZ_JAUJEA010000001.1"/>
</dbReference>
<dbReference type="EMBL" id="JAUJEA010000001">
    <property type="protein sequence ID" value="MDN5199801.1"/>
    <property type="molecule type" value="Genomic_DNA"/>
</dbReference>
<keyword evidence="1" id="KW-0472">Membrane</keyword>
<dbReference type="InterPro" id="IPR034015">
    <property type="entry name" value="M1_LTA4H"/>
</dbReference>
<feature type="transmembrane region" description="Helical" evidence="1">
    <location>
        <begin position="324"/>
        <end position="345"/>
    </location>
</feature>
<dbReference type="Pfam" id="PF01433">
    <property type="entry name" value="Peptidase_M1"/>
    <property type="match status" value="1"/>
</dbReference>
<keyword evidence="3" id="KW-0645">Protease</keyword>
<dbReference type="GO" id="GO:0004177">
    <property type="term" value="F:aminopeptidase activity"/>
    <property type="evidence" value="ECO:0007669"/>
    <property type="project" value="UniProtKB-KW"/>
</dbReference>
<evidence type="ECO:0000313" key="3">
    <source>
        <dbReference type="EMBL" id="MDN5199801.1"/>
    </source>
</evidence>
<reference evidence="3" key="1">
    <citation type="submission" date="2023-06" db="EMBL/GenBank/DDBJ databases">
        <title>Genomic of Parafulvivirga corallium.</title>
        <authorList>
            <person name="Wang G."/>
        </authorList>
    </citation>
    <scope>NUCLEOTIDE SEQUENCE</scope>
    <source>
        <strain evidence="3">BMA10</strain>
    </source>
</reference>
<feature type="transmembrane region" description="Helical" evidence="1">
    <location>
        <begin position="571"/>
        <end position="593"/>
    </location>
</feature>
<evidence type="ECO:0000313" key="4">
    <source>
        <dbReference type="Proteomes" id="UP001172082"/>
    </source>
</evidence>
<name>A0ABT8KGH1_9BACT</name>
<dbReference type="PANTHER" id="PTHR45726">
    <property type="entry name" value="LEUKOTRIENE A-4 HYDROLASE"/>
    <property type="match status" value="1"/>
</dbReference>
<dbReference type="InterPro" id="IPR014782">
    <property type="entry name" value="Peptidase_M1_dom"/>
</dbReference>
<feature type="transmembrane region" description="Helical" evidence="1">
    <location>
        <begin position="96"/>
        <end position="121"/>
    </location>
</feature>
<dbReference type="SUPFAM" id="SSF55486">
    <property type="entry name" value="Metalloproteases ('zincins'), catalytic domain"/>
    <property type="match status" value="1"/>
</dbReference>
<sequence>MLAKLIKFEWRYHTGKVLFFVGAGAFLFFGFMASAAGIRIPNIYMNSSYMISHITGLISLGSTFVITIFCANAMLKDNEHKMTGIIYATPVSKFQFLFSRFSGTFLASMAVFSFTTLGIFLSSFAPWLQAEKVGPINLLFYVWPLMVIALPNMLFCGSLVFLIATLTKNRIAVYLGGLFIYVLYIVGSIFSNSPLMAQSLPATAEAISMAAKLDPFGIAAYFEQTRYWTVLEKNTQLIALKGNLLINRLIWTLFSITILVISYKLFSFRSSERFRSKKKEIKKEPLEALKKYIPVSTFPNRVLAQWKALLSLTRMEIQTITKSLSFLVIILLWIFLIGSETLAGIDGGARISPSYPLTGDIISDIIEVISFFGVAVIIFYSSEQIWRNRTLQIDEIEDATPASNVSFFISKYIALITVPGILLFTSIVIGILIQLSKGYFNLDLPLYLSLFYYSGMPFLLIAALALFIQSLIPNKYLGMAITGIVVLITGSVIGGLFGIRHIMLRYAAHFSFVEYSGMNGFGQYAKAFHWIMIYWGALGMLFGLLTYGLWKRGKENGFMQRLKLLTLQLGTLGKVLAVICVLVFISSGSLIYFNTNVLSEYETNESRNDWSQAYEEKYKQYTDLPQPTVTLLRADVDLFPEKCSYQVRGYYILKNKHDQPVKKVLMGLSKEANLEHAEMIGAKRIESDEEFGHYWFEFQQPLQPNEEIKMHFEFTSSWNPFKGHARFNAIVENGSFIRMSRYFPNFGYNQDNELSNPDIRRERGLPEIDEGIALLKRTDSTKDAYDYIDYEVTVSTSEDQIAVTSGNLIKKWKENNRNYFHYKMDRLIPFRFAFSSAAYAMEKTTHKGIDLEIYYHPEHAYNVQRFLNSAKKSIDYLISQFGPYQYKHLRFVEVSAFTSGFAATSYPNTIYILENRGFVTDLRDANEPDILQQLTAHEMAHQWWPGQVDPEIMEGRQMLVETLAQYAEIMIYEKTYDKSLANKAMNVELDLYLRDRSFEKEPPLYRVDFNPAVAYSKGMKVVYAIQDLIGEDKMNQALRNLIARHAYPKPPPNSYDFLDALYEVSSQEHHQLIDDWLKKIMLYDLKVISANYEQMADGQYKVDMKVMTKKHEEDGLGIEKHVKIDEEFEIGIFTVKPKQAQDAKGVLYLKKHHFNNDTTELSVIVNEKPVSAGIDPYVIMIDKDRMDNVIAVEERNE</sequence>
<gene>
    <name evidence="3" type="ORF">QQ008_00465</name>
</gene>
<feature type="domain" description="Peptidase M1 membrane alanine aminopeptidase" evidence="2">
    <location>
        <begin position="867"/>
        <end position="1076"/>
    </location>
</feature>
<evidence type="ECO:0000256" key="1">
    <source>
        <dbReference type="SAM" id="Phobius"/>
    </source>
</evidence>
<evidence type="ECO:0000259" key="2">
    <source>
        <dbReference type="Pfam" id="PF01433"/>
    </source>
</evidence>
<feature type="transmembrane region" description="Helical" evidence="1">
    <location>
        <begin position="412"/>
        <end position="435"/>
    </location>
</feature>
<organism evidence="3 4">
    <name type="scientific">Splendidivirga corallicola</name>
    <dbReference type="NCBI Taxonomy" id="3051826"/>
    <lineage>
        <taxon>Bacteria</taxon>
        <taxon>Pseudomonadati</taxon>
        <taxon>Bacteroidota</taxon>
        <taxon>Cytophagia</taxon>
        <taxon>Cytophagales</taxon>
        <taxon>Splendidivirgaceae</taxon>
        <taxon>Splendidivirga</taxon>
    </lineage>
</organism>